<dbReference type="InterPro" id="IPR001810">
    <property type="entry name" value="F-box_dom"/>
</dbReference>
<reference evidence="4 5" key="1">
    <citation type="journal article" date="2017" name="Genome Biol.">
        <title>New reference genome sequences of hot pepper reveal the massive evolution of plant disease-resistance genes by retroduplication.</title>
        <authorList>
            <person name="Kim S."/>
            <person name="Park J."/>
            <person name="Yeom S.I."/>
            <person name="Kim Y.M."/>
            <person name="Seo E."/>
            <person name="Kim K.T."/>
            <person name="Kim M.S."/>
            <person name="Lee J.M."/>
            <person name="Cheong K."/>
            <person name="Shin H.S."/>
            <person name="Kim S.B."/>
            <person name="Han K."/>
            <person name="Lee J."/>
            <person name="Park M."/>
            <person name="Lee H.A."/>
            <person name="Lee H.Y."/>
            <person name="Lee Y."/>
            <person name="Oh S."/>
            <person name="Lee J.H."/>
            <person name="Choi E."/>
            <person name="Choi E."/>
            <person name="Lee S.E."/>
            <person name="Jeon J."/>
            <person name="Kim H."/>
            <person name="Choi G."/>
            <person name="Song H."/>
            <person name="Lee J."/>
            <person name="Lee S.C."/>
            <person name="Kwon J.K."/>
            <person name="Lee H.Y."/>
            <person name="Koo N."/>
            <person name="Hong Y."/>
            <person name="Kim R.W."/>
            <person name="Kang W.H."/>
            <person name="Huh J.H."/>
            <person name="Kang B.C."/>
            <person name="Yang T.J."/>
            <person name="Lee Y.H."/>
            <person name="Bennetzen J.L."/>
            <person name="Choi D."/>
        </authorList>
    </citation>
    <scope>NUCLEOTIDE SEQUENCE [LARGE SCALE GENOMIC DNA]</scope>
    <source>
        <strain evidence="5">cv. PBC81</strain>
    </source>
</reference>
<dbReference type="InterPro" id="IPR001087">
    <property type="entry name" value="GDSL"/>
</dbReference>
<dbReference type="GO" id="GO:0048046">
    <property type="term" value="C:apoplast"/>
    <property type="evidence" value="ECO:0007669"/>
    <property type="project" value="TreeGrafter"/>
</dbReference>
<proteinExistence type="inferred from homology"/>
<dbReference type="InterPro" id="IPR057136">
    <property type="entry name" value="At2g35280_TPR_dom"/>
</dbReference>
<sequence length="438" mass="49094">MKRRGSKRTNKVNKENFCSSIESLPNELLTDIVARVASRSFKNFINVKLSCKDFNELANERYVYQKATLVDFPIAPWEKQTQEKINKVNSFMELCRECENREALYRKGVLDYFKDDEPEVALEFLKRAANGGHVGAWYVIGIIMVFMGGEYKRKGVTLIGNMKETEKKLTRACRKSLIEILTEIWVTNPSVLEQRRPTGCTMQHQQRSRKNVWSSDSEDEDDGHADFHCNACSCDVEIAHIWQSDALDFTTYRSSAYLSPQASGENLLIGANFATAGAGYDDKTSILNELYGQGARRIGVTSLPALGCLPTVKTLFGFHKSGCISRINRDAQHFNKKMNSSATKLRKQLPGLKIARFDVFQPIYDLVKSPSDHGFAVANRACCGTGKVETTSFFCNPNLAGTCKNAREYVFWDSVHPSQAANQVQADSLIIQGISLLG</sequence>
<dbReference type="Pfam" id="PF00657">
    <property type="entry name" value="Lipase_GDSL"/>
    <property type="match status" value="1"/>
</dbReference>
<dbReference type="GO" id="GO:0016788">
    <property type="term" value="F:hydrolase activity, acting on ester bonds"/>
    <property type="evidence" value="ECO:0007669"/>
    <property type="project" value="InterPro"/>
</dbReference>
<reference evidence="5" key="2">
    <citation type="journal article" date="2017" name="J. Anim. Genet.">
        <title>Multiple reference genome sequences of hot pepper reveal the massive evolution of plant disease resistance genes by retroduplication.</title>
        <authorList>
            <person name="Kim S."/>
            <person name="Park J."/>
            <person name="Yeom S.-I."/>
            <person name="Kim Y.-M."/>
            <person name="Seo E."/>
            <person name="Kim K.-T."/>
            <person name="Kim M.-S."/>
            <person name="Lee J.M."/>
            <person name="Cheong K."/>
            <person name="Shin H.-S."/>
            <person name="Kim S.-B."/>
            <person name="Han K."/>
            <person name="Lee J."/>
            <person name="Park M."/>
            <person name="Lee H.-A."/>
            <person name="Lee H.-Y."/>
            <person name="Lee Y."/>
            <person name="Oh S."/>
            <person name="Lee J.H."/>
            <person name="Choi E."/>
            <person name="Choi E."/>
            <person name="Lee S.E."/>
            <person name="Jeon J."/>
            <person name="Kim H."/>
            <person name="Choi G."/>
            <person name="Song H."/>
            <person name="Lee J."/>
            <person name="Lee S.-C."/>
            <person name="Kwon J.-K."/>
            <person name="Lee H.-Y."/>
            <person name="Koo N."/>
            <person name="Hong Y."/>
            <person name="Kim R.W."/>
            <person name="Kang W.-H."/>
            <person name="Huh J.H."/>
            <person name="Kang B.-C."/>
            <person name="Yang T.-J."/>
            <person name="Lee Y.-H."/>
            <person name="Bennetzen J.L."/>
            <person name="Choi D."/>
        </authorList>
    </citation>
    <scope>NUCLEOTIDE SEQUENCE [LARGE SCALE GENOMIC DNA]</scope>
    <source>
        <strain evidence="5">cv. PBC81</strain>
    </source>
</reference>
<gene>
    <name evidence="4" type="ORF">CQW23_11995</name>
</gene>
<feature type="domain" description="F-box" evidence="3">
    <location>
        <begin position="18"/>
        <end position="67"/>
    </location>
</feature>
<feature type="compositionally biased region" description="Polar residues" evidence="2">
    <location>
        <begin position="200"/>
        <end position="215"/>
    </location>
</feature>
<feature type="region of interest" description="Disordered" evidence="2">
    <location>
        <begin position="198"/>
        <end position="218"/>
    </location>
</feature>
<accession>A0A2G2WRC2</accession>
<evidence type="ECO:0000313" key="5">
    <source>
        <dbReference type="Proteomes" id="UP000224567"/>
    </source>
</evidence>
<organism evidence="4 5">
    <name type="scientific">Capsicum baccatum</name>
    <name type="common">Peruvian pepper</name>
    <dbReference type="NCBI Taxonomy" id="33114"/>
    <lineage>
        <taxon>Eukaryota</taxon>
        <taxon>Viridiplantae</taxon>
        <taxon>Streptophyta</taxon>
        <taxon>Embryophyta</taxon>
        <taxon>Tracheophyta</taxon>
        <taxon>Spermatophyta</taxon>
        <taxon>Magnoliopsida</taxon>
        <taxon>eudicotyledons</taxon>
        <taxon>Gunneridae</taxon>
        <taxon>Pentapetalae</taxon>
        <taxon>asterids</taxon>
        <taxon>lamiids</taxon>
        <taxon>Solanales</taxon>
        <taxon>Solanaceae</taxon>
        <taxon>Solanoideae</taxon>
        <taxon>Capsiceae</taxon>
        <taxon>Capsicum</taxon>
    </lineage>
</organism>
<dbReference type="PROSITE" id="PS50181">
    <property type="entry name" value="FBOX"/>
    <property type="match status" value="1"/>
</dbReference>
<dbReference type="STRING" id="33114.A0A2G2WRC2"/>
<dbReference type="AlphaFoldDB" id="A0A2G2WRC2"/>
<dbReference type="Proteomes" id="UP000224567">
    <property type="component" value="Unassembled WGS sequence"/>
</dbReference>
<name>A0A2G2WRC2_CAPBA</name>
<comment type="caution">
    <text evidence="4">The sequence shown here is derived from an EMBL/GenBank/DDBJ whole genome shotgun (WGS) entry which is preliminary data.</text>
</comment>
<comment type="similarity">
    <text evidence="1">Belongs to the 'GDSL' lipolytic enzyme family.</text>
</comment>
<dbReference type="Pfam" id="PF23310">
    <property type="entry name" value="TPR_27"/>
    <property type="match status" value="1"/>
</dbReference>
<evidence type="ECO:0000256" key="1">
    <source>
        <dbReference type="ARBA" id="ARBA00008668"/>
    </source>
</evidence>
<dbReference type="InterPro" id="IPR036047">
    <property type="entry name" value="F-box-like_dom_sf"/>
</dbReference>
<dbReference type="Gene3D" id="3.40.50.1110">
    <property type="entry name" value="SGNH hydrolase"/>
    <property type="match status" value="1"/>
</dbReference>
<evidence type="ECO:0000313" key="4">
    <source>
        <dbReference type="EMBL" id="PHT47787.1"/>
    </source>
</evidence>
<evidence type="ECO:0000259" key="3">
    <source>
        <dbReference type="PROSITE" id="PS50181"/>
    </source>
</evidence>
<dbReference type="PANTHER" id="PTHR45642:SF100">
    <property type="entry name" value="ZINC FINGER PROTEIN"/>
    <property type="match status" value="1"/>
</dbReference>
<evidence type="ECO:0000256" key="2">
    <source>
        <dbReference type="SAM" id="MobiDB-lite"/>
    </source>
</evidence>
<dbReference type="InterPro" id="IPR050592">
    <property type="entry name" value="GDSL_lipolytic_enzyme"/>
</dbReference>
<dbReference type="InterPro" id="IPR036514">
    <property type="entry name" value="SGNH_hydro_sf"/>
</dbReference>
<protein>
    <submittedName>
        <fullName evidence="4">GDSL esterase/lipase APG</fullName>
    </submittedName>
</protein>
<keyword evidence="5" id="KW-1185">Reference proteome</keyword>
<dbReference type="EMBL" id="MLFT02000005">
    <property type="protein sequence ID" value="PHT47787.1"/>
    <property type="molecule type" value="Genomic_DNA"/>
</dbReference>
<dbReference type="OrthoDB" id="1293639at2759"/>
<dbReference type="PANTHER" id="PTHR45642">
    <property type="entry name" value="GDSL ESTERASE/LIPASE EXL3"/>
    <property type="match status" value="1"/>
</dbReference>
<dbReference type="SUPFAM" id="SSF81383">
    <property type="entry name" value="F-box domain"/>
    <property type="match status" value="1"/>
</dbReference>